<comment type="catalytic activity">
    <reaction evidence="1">
        <text>Endonucleolytic cleavage to 5'-phosphomonoester.</text>
        <dbReference type="EC" id="3.1.26.4"/>
    </reaction>
</comment>
<evidence type="ECO:0000256" key="8">
    <source>
        <dbReference type="SAM" id="MobiDB-lite"/>
    </source>
</evidence>
<dbReference type="PANTHER" id="PTHR10642">
    <property type="entry name" value="RIBONUCLEASE H1"/>
    <property type="match status" value="1"/>
</dbReference>
<evidence type="ECO:0000256" key="3">
    <source>
        <dbReference type="ARBA" id="ARBA00012180"/>
    </source>
</evidence>
<dbReference type="GO" id="GO:0003676">
    <property type="term" value="F:nucleic acid binding"/>
    <property type="evidence" value="ECO:0007669"/>
    <property type="project" value="InterPro"/>
</dbReference>
<keyword evidence="6" id="KW-0255">Endonuclease</keyword>
<keyword evidence="7" id="KW-0378">Hydrolase</keyword>
<keyword evidence="11" id="KW-1185">Reference proteome</keyword>
<keyword evidence="5" id="KW-0479">Metal-binding</keyword>
<protein>
    <recommendedName>
        <fullName evidence="3">ribonuclease H</fullName>
        <ecNumber evidence="3">3.1.26.4</ecNumber>
    </recommendedName>
</protein>
<evidence type="ECO:0000256" key="5">
    <source>
        <dbReference type="ARBA" id="ARBA00022723"/>
    </source>
</evidence>
<keyword evidence="4" id="KW-0540">Nuclease</keyword>
<dbReference type="InterPro" id="IPR012337">
    <property type="entry name" value="RNaseH-like_sf"/>
</dbReference>
<dbReference type="GO" id="GO:0046872">
    <property type="term" value="F:metal ion binding"/>
    <property type="evidence" value="ECO:0007669"/>
    <property type="project" value="UniProtKB-KW"/>
</dbReference>
<organism evidence="10 11">
    <name type="scientific">Coprinellus micaceus</name>
    <name type="common">Glistening ink-cap mushroom</name>
    <name type="synonym">Coprinus micaceus</name>
    <dbReference type="NCBI Taxonomy" id="71717"/>
    <lineage>
        <taxon>Eukaryota</taxon>
        <taxon>Fungi</taxon>
        <taxon>Dikarya</taxon>
        <taxon>Basidiomycota</taxon>
        <taxon>Agaricomycotina</taxon>
        <taxon>Agaricomycetes</taxon>
        <taxon>Agaricomycetidae</taxon>
        <taxon>Agaricales</taxon>
        <taxon>Agaricineae</taxon>
        <taxon>Psathyrellaceae</taxon>
        <taxon>Coprinellus</taxon>
    </lineage>
</organism>
<name>A0A4Y7SAH7_COPMI</name>
<feature type="region of interest" description="Disordered" evidence="8">
    <location>
        <begin position="129"/>
        <end position="150"/>
    </location>
</feature>
<dbReference type="SUPFAM" id="SSF53098">
    <property type="entry name" value="Ribonuclease H-like"/>
    <property type="match status" value="1"/>
</dbReference>
<evidence type="ECO:0000256" key="2">
    <source>
        <dbReference type="ARBA" id="ARBA00005300"/>
    </source>
</evidence>
<evidence type="ECO:0000313" key="10">
    <source>
        <dbReference type="EMBL" id="TEB18296.1"/>
    </source>
</evidence>
<dbReference type="PROSITE" id="PS50879">
    <property type="entry name" value="RNASE_H_1"/>
    <property type="match status" value="1"/>
</dbReference>
<dbReference type="AlphaFoldDB" id="A0A4Y7SAH7"/>
<dbReference type="InterPro" id="IPR050092">
    <property type="entry name" value="RNase_H"/>
</dbReference>
<dbReference type="InterPro" id="IPR002156">
    <property type="entry name" value="RNaseH_domain"/>
</dbReference>
<dbReference type="Gene3D" id="3.30.420.10">
    <property type="entry name" value="Ribonuclease H-like superfamily/Ribonuclease H"/>
    <property type="match status" value="1"/>
</dbReference>
<dbReference type="CDD" id="cd09280">
    <property type="entry name" value="RNase_HI_eukaryote_like"/>
    <property type="match status" value="1"/>
</dbReference>
<dbReference type="STRING" id="71717.A0A4Y7SAH7"/>
<evidence type="ECO:0000256" key="7">
    <source>
        <dbReference type="ARBA" id="ARBA00022801"/>
    </source>
</evidence>
<reference evidence="10 11" key="1">
    <citation type="journal article" date="2019" name="Nat. Ecol. Evol.">
        <title>Megaphylogeny resolves global patterns of mushroom evolution.</title>
        <authorList>
            <person name="Varga T."/>
            <person name="Krizsan K."/>
            <person name="Foldi C."/>
            <person name="Dima B."/>
            <person name="Sanchez-Garcia M."/>
            <person name="Sanchez-Ramirez S."/>
            <person name="Szollosi G.J."/>
            <person name="Szarkandi J.G."/>
            <person name="Papp V."/>
            <person name="Albert L."/>
            <person name="Andreopoulos W."/>
            <person name="Angelini C."/>
            <person name="Antonin V."/>
            <person name="Barry K.W."/>
            <person name="Bougher N.L."/>
            <person name="Buchanan P."/>
            <person name="Buyck B."/>
            <person name="Bense V."/>
            <person name="Catcheside P."/>
            <person name="Chovatia M."/>
            <person name="Cooper J."/>
            <person name="Damon W."/>
            <person name="Desjardin D."/>
            <person name="Finy P."/>
            <person name="Geml J."/>
            <person name="Haridas S."/>
            <person name="Hughes K."/>
            <person name="Justo A."/>
            <person name="Karasinski D."/>
            <person name="Kautmanova I."/>
            <person name="Kiss B."/>
            <person name="Kocsube S."/>
            <person name="Kotiranta H."/>
            <person name="LaButti K.M."/>
            <person name="Lechner B.E."/>
            <person name="Liimatainen K."/>
            <person name="Lipzen A."/>
            <person name="Lukacs Z."/>
            <person name="Mihaltcheva S."/>
            <person name="Morgado L.N."/>
            <person name="Niskanen T."/>
            <person name="Noordeloos M.E."/>
            <person name="Ohm R.A."/>
            <person name="Ortiz-Santana B."/>
            <person name="Ovrebo C."/>
            <person name="Racz N."/>
            <person name="Riley R."/>
            <person name="Savchenko A."/>
            <person name="Shiryaev A."/>
            <person name="Soop K."/>
            <person name="Spirin V."/>
            <person name="Szebenyi C."/>
            <person name="Tomsovsky M."/>
            <person name="Tulloss R.E."/>
            <person name="Uehling J."/>
            <person name="Grigoriev I.V."/>
            <person name="Vagvolgyi C."/>
            <person name="Papp T."/>
            <person name="Martin F.M."/>
            <person name="Miettinen O."/>
            <person name="Hibbett D.S."/>
            <person name="Nagy L.G."/>
        </authorList>
    </citation>
    <scope>NUCLEOTIDE SEQUENCE [LARGE SCALE GENOMIC DNA]</scope>
    <source>
        <strain evidence="10 11">FP101781</strain>
    </source>
</reference>
<dbReference type="GO" id="GO:0004523">
    <property type="term" value="F:RNA-DNA hybrid ribonuclease activity"/>
    <property type="evidence" value="ECO:0007669"/>
    <property type="project" value="UniProtKB-EC"/>
</dbReference>
<dbReference type="GO" id="GO:0043137">
    <property type="term" value="P:DNA replication, removal of RNA primer"/>
    <property type="evidence" value="ECO:0007669"/>
    <property type="project" value="TreeGrafter"/>
</dbReference>
<dbReference type="InterPro" id="IPR036397">
    <property type="entry name" value="RNaseH_sf"/>
</dbReference>
<dbReference type="EMBL" id="QPFP01000273">
    <property type="protein sequence ID" value="TEB18296.1"/>
    <property type="molecule type" value="Genomic_DNA"/>
</dbReference>
<dbReference type="EC" id="3.1.26.4" evidence="3"/>
<proteinExistence type="inferred from homology"/>
<dbReference type="Pfam" id="PF00075">
    <property type="entry name" value="RNase_H"/>
    <property type="match status" value="1"/>
</dbReference>
<sequence>MDIERDTVRVWTDGSCHNNGMANTACGSGLWYGEDNVENKALKIPDSLPQSNNVGEIAAALVAIQTHRGHTDLLISSDSTYTIDAMTTRIRTWFSQGFVVTRNQALVRSITGELLKTNAHICVRKVKGHSGERGNEEADRLANEGARKETDDDIDLTAGETVRRMGAELRALSQALAYWSVREVKKAPPRRRTMVMVEKTLTAVEDVTGDSNTSRALWKSIHQRKEAATSQKFSAWAWKSLHAGYKIGPYWRHILPERMNCNTCLEEPVEDMEHILCHCNSSGQEIIWELAKQLWSITELPWPQISLGLILGINLVNVKNPEGKILNGRTRLLRVLISESSYLAWVIRCEWRIGRQADLSKLHTRQEITARWSSIISKRIRMDWNLTNKRAYGSQAIRRGLIDKTWDGVQASEHAAHPTVTLATGVLVGNHTDRRPPGRNR</sequence>
<comment type="caution">
    <text evidence="10">The sequence shown here is derived from an EMBL/GenBank/DDBJ whole genome shotgun (WGS) entry which is preliminary data.</text>
</comment>
<evidence type="ECO:0000256" key="6">
    <source>
        <dbReference type="ARBA" id="ARBA00022759"/>
    </source>
</evidence>
<dbReference type="PANTHER" id="PTHR10642:SF26">
    <property type="entry name" value="RIBONUCLEASE H1"/>
    <property type="match status" value="1"/>
</dbReference>
<comment type="similarity">
    <text evidence="2">Belongs to the RNase H family.</text>
</comment>
<dbReference type="OrthoDB" id="2752996at2759"/>
<accession>A0A4Y7SAH7</accession>
<evidence type="ECO:0000256" key="4">
    <source>
        <dbReference type="ARBA" id="ARBA00022722"/>
    </source>
</evidence>
<evidence type="ECO:0000256" key="1">
    <source>
        <dbReference type="ARBA" id="ARBA00000077"/>
    </source>
</evidence>
<gene>
    <name evidence="10" type="ORF">FA13DRAFT_1864237</name>
</gene>
<evidence type="ECO:0000313" key="11">
    <source>
        <dbReference type="Proteomes" id="UP000298030"/>
    </source>
</evidence>
<evidence type="ECO:0000259" key="9">
    <source>
        <dbReference type="PROSITE" id="PS50879"/>
    </source>
</evidence>
<dbReference type="Proteomes" id="UP000298030">
    <property type="component" value="Unassembled WGS sequence"/>
</dbReference>
<feature type="domain" description="RNase H type-1" evidence="9">
    <location>
        <begin position="4"/>
        <end position="147"/>
    </location>
</feature>